<feature type="transmembrane region" description="Helical" evidence="7">
    <location>
        <begin position="107"/>
        <end position="130"/>
    </location>
</feature>
<keyword evidence="5 7" id="KW-0472">Membrane</keyword>
<dbReference type="KEGG" id="tdf:H9L22_15925"/>
<feature type="transmembrane region" description="Helical" evidence="7">
    <location>
        <begin position="270"/>
        <end position="290"/>
    </location>
</feature>
<feature type="compositionally biased region" description="Low complexity" evidence="6">
    <location>
        <begin position="80"/>
        <end position="91"/>
    </location>
</feature>
<dbReference type="GO" id="GO:0012505">
    <property type="term" value="C:endomembrane system"/>
    <property type="evidence" value="ECO:0007669"/>
    <property type="project" value="UniProtKB-SubCell"/>
</dbReference>
<dbReference type="InterPro" id="IPR050495">
    <property type="entry name" value="ATG22/LtaA_families"/>
</dbReference>
<evidence type="ECO:0000313" key="8">
    <source>
        <dbReference type="EMBL" id="QNP57653.1"/>
    </source>
</evidence>
<dbReference type="PANTHER" id="PTHR23519:SF1">
    <property type="entry name" value="AUTOPHAGY-RELATED PROTEIN 22"/>
    <property type="match status" value="1"/>
</dbReference>
<keyword evidence="9" id="KW-1185">Reference proteome</keyword>
<keyword evidence="3 7" id="KW-0812">Transmembrane</keyword>
<comment type="subcellular location">
    <subcellularLocation>
        <location evidence="1">Endomembrane system</location>
        <topology evidence="1">Multi-pass membrane protein</topology>
    </subcellularLocation>
</comment>
<feature type="transmembrane region" description="Helical" evidence="7">
    <location>
        <begin position="391"/>
        <end position="410"/>
    </location>
</feature>
<dbReference type="Gene3D" id="1.20.1250.20">
    <property type="entry name" value="MFS general substrate transporter like domains"/>
    <property type="match status" value="1"/>
</dbReference>
<accession>A0A7H0HAT7</accession>
<dbReference type="InterPro" id="IPR024671">
    <property type="entry name" value="Atg22-like"/>
</dbReference>
<evidence type="ECO:0000313" key="9">
    <source>
        <dbReference type="Proteomes" id="UP000516117"/>
    </source>
</evidence>
<dbReference type="SUPFAM" id="SSF103473">
    <property type="entry name" value="MFS general substrate transporter"/>
    <property type="match status" value="1"/>
</dbReference>
<feature type="transmembrane region" description="Helical" evidence="7">
    <location>
        <begin position="142"/>
        <end position="161"/>
    </location>
</feature>
<feature type="transmembrane region" description="Helical" evidence="7">
    <location>
        <begin position="488"/>
        <end position="510"/>
    </location>
</feature>
<evidence type="ECO:0000256" key="4">
    <source>
        <dbReference type="ARBA" id="ARBA00022989"/>
    </source>
</evidence>
<keyword evidence="2" id="KW-0813">Transport</keyword>
<dbReference type="InterPro" id="IPR036259">
    <property type="entry name" value="MFS_trans_sf"/>
</dbReference>
<feature type="transmembrane region" description="Helical" evidence="7">
    <location>
        <begin position="243"/>
        <end position="264"/>
    </location>
</feature>
<feature type="transmembrane region" description="Helical" evidence="7">
    <location>
        <begin position="451"/>
        <end position="476"/>
    </location>
</feature>
<dbReference type="Pfam" id="PF11700">
    <property type="entry name" value="ATG22"/>
    <property type="match status" value="1"/>
</dbReference>
<name>A0A7H0HAT7_9ACTN</name>
<sequence>MHAPFSGRRPPWAPGSQPTFGLSAEPHHTAHTTTVVRSVRRFRTRSCGERRGPDTARARAFEARPLPHRDRFPDSFAGVTTPSTAPTPITALSAEPAPRRRVLAWAFWDWGTQPFATVITTFVFAVYLTSSAFGDKDTLTKNLAWTTAAAGLCIALLAPVLGQGADRKGRRMFHLRWQTWVLAAICAAMYFVAPEPSYFWLGAILLGAGNIIAEIANVNYYAAIDQVSTPKNVGRVSGLGWGLGYLGGITILLVIIGVLGADFPADDVRFAMLICGAWTALFTIPIFVALKDRQPETAAPSLGFVGSYKRLFRSIADLARTSPNTLFFLAASALFRDGLAGVFTFGGILAAGTFGFEFSEVVIFGVVANVVAGVATMLFGLLDDRLGPKTVIVTSLVSLVALGVGIFVFHDGGKPVFWVMGLLMCLFVGPAQSASRSLLARLIPDGMSGEIFGLYATTGRAVSFLSPLLFGAGIAIGELVLGSSEAEAQYWGILGVVVVLAAGLALAVFVKDPIKQPSVAPAAA</sequence>
<evidence type="ECO:0000256" key="2">
    <source>
        <dbReference type="ARBA" id="ARBA00022448"/>
    </source>
</evidence>
<organism evidence="8 9">
    <name type="scientific">Tessaracoccus defluvii</name>
    <dbReference type="NCBI Taxonomy" id="1285901"/>
    <lineage>
        <taxon>Bacteria</taxon>
        <taxon>Bacillati</taxon>
        <taxon>Actinomycetota</taxon>
        <taxon>Actinomycetes</taxon>
        <taxon>Propionibacteriales</taxon>
        <taxon>Propionibacteriaceae</taxon>
        <taxon>Tessaracoccus</taxon>
    </lineage>
</organism>
<evidence type="ECO:0000256" key="5">
    <source>
        <dbReference type="ARBA" id="ARBA00023136"/>
    </source>
</evidence>
<feature type="region of interest" description="Disordered" evidence="6">
    <location>
        <begin position="68"/>
        <end position="91"/>
    </location>
</feature>
<feature type="transmembrane region" description="Helical" evidence="7">
    <location>
        <begin position="361"/>
        <end position="382"/>
    </location>
</feature>
<dbReference type="AlphaFoldDB" id="A0A7H0HAT7"/>
<evidence type="ECO:0000256" key="3">
    <source>
        <dbReference type="ARBA" id="ARBA00022692"/>
    </source>
</evidence>
<dbReference type="Proteomes" id="UP000516117">
    <property type="component" value="Chromosome"/>
</dbReference>
<gene>
    <name evidence="8" type="ORF">H9L22_15925</name>
</gene>
<feature type="transmembrane region" description="Helical" evidence="7">
    <location>
        <begin position="326"/>
        <end position="349"/>
    </location>
</feature>
<feature type="transmembrane region" description="Helical" evidence="7">
    <location>
        <begin position="173"/>
        <end position="192"/>
    </location>
</feature>
<dbReference type="EMBL" id="CP060789">
    <property type="protein sequence ID" value="QNP57653.1"/>
    <property type="molecule type" value="Genomic_DNA"/>
</dbReference>
<reference evidence="8 9" key="1">
    <citation type="submission" date="2020-08" db="EMBL/GenBank/DDBJ databases">
        <title>Genome sequence of Tessaracoccus defluvii JCM 17540T.</title>
        <authorList>
            <person name="Hyun D.-W."/>
            <person name="Bae J.-W."/>
        </authorList>
    </citation>
    <scope>NUCLEOTIDE SEQUENCE [LARGE SCALE GENOMIC DNA]</scope>
    <source>
        <strain evidence="8 9">JCM 17540</strain>
    </source>
</reference>
<evidence type="ECO:0000256" key="6">
    <source>
        <dbReference type="SAM" id="MobiDB-lite"/>
    </source>
</evidence>
<evidence type="ECO:0000256" key="7">
    <source>
        <dbReference type="SAM" id="Phobius"/>
    </source>
</evidence>
<evidence type="ECO:0000256" key="1">
    <source>
        <dbReference type="ARBA" id="ARBA00004127"/>
    </source>
</evidence>
<feature type="region of interest" description="Disordered" evidence="6">
    <location>
        <begin position="1"/>
        <end position="32"/>
    </location>
</feature>
<protein>
    <submittedName>
        <fullName evidence="8">MFS transporter</fullName>
    </submittedName>
</protein>
<feature type="transmembrane region" description="Helical" evidence="7">
    <location>
        <begin position="416"/>
        <end position="439"/>
    </location>
</feature>
<dbReference type="PANTHER" id="PTHR23519">
    <property type="entry name" value="AUTOPHAGY-RELATED PROTEIN 22"/>
    <property type="match status" value="1"/>
</dbReference>
<proteinExistence type="predicted"/>
<feature type="transmembrane region" description="Helical" evidence="7">
    <location>
        <begin position="198"/>
        <end position="222"/>
    </location>
</feature>
<keyword evidence="4 7" id="KW-1133">Transmembrane helix</keyword>